<gene>
    <name evidence="2" type="ORF">ISU07_09715</name>
</gene>
<proteinExistence type="predicted"/>
<comment type="caution">
    <text evidence="2">The sequence shown here is derived from an EMBL/GenBank/DDBJ whole genome shotgun (WGS) entry which is preliminary data.</text>
</comment>
<sequence>MIRADRSAVVTPESLTREAKTGENKGKTEEQVIIEKYAAYLLDNTPDKKFVFDFKAYKADDVKLALAQLFRGKCAYCESRYAGTQPMDVEHFRPKGGVEEIGPDGKAHLAEGYPWLAAHWTNLLPSCIDCNRPRIQHDALTGVDEKLGKANQFPVTGPRMVPPTPGSPTLPAEDAALIIDPTVDDPPSHLDFRDDGIVTSTTDKGRQSIRVYALNRAELVFERLGLSRLIEQRLTIIEALAGIVAGPGISDAVRLDLQDLVSHEIDALMELAEPGRPFSAMARQLIDENSPLQLAPTPALPAPVAAMLQRFADADPGTHHATLATRLAALGFVPNLPPVSPFVRWTVTGPVRTASLFQEKLGLVSDRVGQLAFASGLPGADIRVNDPPKVRYTYQQAQLDAVLDAATRFRAWADGTA</sequence>
<keyword evidence="3" id="KW-1185">Reference proteome</keyword>
<dbReference type="Gene3D" id="1.10.30.50">
    <property type="match status" value="1"/>
</dbReference>
<dbReference type="EMBL" id="JADKPN010000004">
    <property type="protein sequence ID" value="MBF4763401.1"/>
    <property type="molecule type" value="Genomic_DNA"/>
</dbReference>
<dbReference type="Proteomes" id="UP000640489">
    <property type="component" value="Unassembled WGS sequence"/>
</dbReference>
<evidence type="ECO:0000313" key="2">
    <source>
        <dbReference type="EMBL" id="MBF4763401.1"/>
    </source>
</evidence>
<dbReference type="AlphaFoldDB" id="A0A930VF18"/>
<evidence type="ECO:0000256" key="1">
    <source>
        <dbReference type="SAM" id="MobiDB-lite"/>
    </source>
</evidence>
<organism evidence="2 3">
    <name type="scientific">Nocardioides islandensis</name>
    <dbReference type="NCBI Taxonomy" id="433663"/>
    <lineage>
        <taxon>Bacteria</taxon>
        <taxon>Bacillati</taxon>
        <taxon>Actinomycetota</taxon>
        <taxon>Actinomycetes</taxon>
        <taxon>Propionibacteriales</taxon>
        <taxon>Nocardioidaceae</taxon>
        <taxon>Nocardioides</taxon>
    </lineage>
</organism>
<evidence type="ECO:0008006" key="4">
    <source>
        <dbReference type="Google" id="ProtNLM"/>
    </source>
</evidence>
<reference evidence="2" key="1">
    <citation type="submission" date="2020-11" db="EMBL/GenBank/DDBJ databases">
        <title>Nocardioides sp. nov., isolated from Soil of Cynanchum wilfordii Hemsley rhizosphere.</title>
        <authorList>
            <person name="Lee J.-S."/>
            <person name="Suh M.K."/>
            <person name="Kim J.-S."/>
        </authorList>
    </citation>
    <scope>NUCLEOTIDE SEQUENCE</scope>
    <source>
        <strain evidence="2">KCTC 19275</strain>
    </source>
</reference>
<name>A0A930VF18_9ACTN</name>
<dbReference type="CDD" id="cd00085">
    <property type="entry name" value="HNHc"/>
    <property type="match status" value="1"/>
</dbReference>
<feature type="compositionally biased region" description="Basic and acidic residues" evidence="1">
    <location>
        <begin position="15"/>
        <end position="27"/>
    </location>
</feature>
<dbReference type="RefSeq" id="WP_194706582.1">
    <property type="nucleotide sequence ID" value="NZ_JADKPN010000004.1"/>
</dbReference>
<dbReference type="InterPro" id="IPR003615">
    <property type="entry name" value="HNH_nuc"/>
</dbReference>
<feature type="region of interest" description="Disordered" evidence="1">
    <location>
        <begin position="1"/>
        <end position="27"/>
    </location>
</feature>
<evidence type="ECO:0000313" key="3">
    <source>
        <dbReference type="Proteomes" id="UP000640489"/>
    </source>
</evidence>
<accession>A0A930VF18</accession>
<protein>
    <recommendedName>
        <fullName evidence="4">HNH nuclease domain-containing protein</fullName>
    </recommendedName>
</protein>